<evidence type="ECO:0000313" key="1">
    <source>
        <dbReference type="EMBL" id="JAD37564.1"/>
    </source>
</evidence>
<proteinExistence type="predicted"/>
<name>A0A0A8ZDV8_ARUDO</name>
<sequence length="19" mass="2064">MHLATKVRSSRRGASAQHA</sequence>
<dbReference type="AlphaFoldDB" id="A0A0A8ZDV8"/>
<organism evidence="1">
    <name type="scientific">Arundo donax</name>
    <name type="common">Giant reed</name>
    <name type="synonym">Donax arundinaceus</name>
    <dbReference type="NCBI Taxonomy" id="35708"/>
    <lineage>
        <taxon>Eukaryota</taxon>
        <taxon>Viridiplantae</taxon>
        <taxon>Streptophyta</taxon>
        <taxon>Embryophyta</taxon>
        <taxon>Tracheophyta</taxon>
        <taxon>Spermatophyta</taxon>
        <taxon>Magnoliopsida</taxon>
        <taxon>Liliopsida</taxon>
        <taxon>Poales</taxon>
        <taxon>Poaceae</taxon>
        <taxon>PACMAD clade</taxon>
        <taxon>Arundinoideae</taxon>
        <taxon>Arundineae</taxon>
        <taxon>Arundo</taxon>
    </lineage>
</organism>
<protein>
    <submittedName>
        <fullName evidence="1">Uncharacterized protein</fullName>
    </submittedName>
</protein>
<dbReference type="EMBL" id="GBRH01260331">
    <property type="protein sequence ID" value="JAD37564.1"/>
    <property type="molecule type" value="Transcribed_RNA"/>
</dbReference>
<reference evidence="1" key="2">
    <citation type="journal article" date="2015" name="Data Brief">
        <title>Shoot transcriptome of the giant reed, Arundo donax.</title>
        <authorList>
            <person name="Barrero R.A."/>
            <person name="Guerrero F.D."/>
            <person name="Moolhuijzen P."/>
            <person name="Goolsby J.A."/>
            <person name="Tidwell J."/>
            <person name="Bellgard S.E."/>
            <person name="Bellgard M.I."/>
        </authorList>
    </citation>
    <scope>NUCLEOTIDE SEQUENCE</scope>
    <source>
        <tissue evidence="1">Shoot tissue taken approximately 20 cm above the soil surface</tissue>
    </source>
</reference>
<accession>A0A0A8ZDV8</accession>
<reference evidence="1" key="1">
    <citation type="submission" date="2014-09" db="EMBL/GenBank/DDBJ databases">
        <authorList>
            <person name="Magalhaes I.L.F."/>
            <person name="Oliveira U."/>
            <person name="Santos F.R."/>
            <person name="Vidigal T.H.D.A."/>
            <person name="Brescovit A.D."/>
            <person name="Santos A.J."/>
        </authorList>
    </citation>
    <scope>NUCLEOTIDE SEQUENCE</scope>
    <source>
        <tissue evidence="1">Shoot tissue taken approximately 20 cm above the soil surface</tissue>
    </source>
</reference>